<feature type="region of interest" description="Disordered" evidence="1">
    <location>
        <begin position="273"/>
        <end position="329"/>
    </location>
</feature>
<keyword evidence="4" id="KW-1185">Reference proteome</keyword>
<feature type="transmembrane region" description="Helical" evidence="2">
    <location>
        <begin position="97"/>
        <end position="116"/>
    </location>
</feature>
<reference evidence="3" key="1">
    <citation type="journal article" date="2014" name="Int. J. Syst. Evol. Microbiol.">
        <title>Complete genome sequence of Corynebacterium casei LMG S-19264T (=DSM 44701T), isolated from a smear-ripened cheese.</title>
        <authorList>
            <consortium name="US DOE Joint Genome Institute (JGI-PGF)"/>
            <person name="Walter F."/>
            <person name="Albersmeier A."/>
            <person name="Kalinowski J."/>
            <person name="Ruckert C."/>
        </authorList>
    </citation>
    <scope>NUCLEOTIDE SEQUENCE</scope>
    <source>
        <strain evidence="3">JCM 4714</strain>
    </source>
</reference>
<keyword evidence="2" id="KW-0472">Membrane</keyword>
<gene>
    <name evidence="3" type="ORF">GCM10010339_74980</name>
</gene>
<proteinExistence type="predicted"/>
<dbReference type="AlphaFoldDB" id="A0A919D825"/>
<accession>A0A919D825</accession>
<organism evidence="3 4">
    <name type="scientific">Streptomyces alanosinicus</name>
    <dbReference type="NCBI Taxonomy" id="68171"/>
    <lineage>
        <taxon>Bacteria</taxon>
        <taxon>Bacillati</taxon>
        <taxon>Actinomycetota</taxon>
        <taxon>Actinomycetes</taxon>
        <taxon>Kitasatosporales</taxon>
        <taxon>Streptomycetaceae</taxon>
        <taxon>Streptomyces</taxon>
    </lineage>
</organism>
<reference evidence="3" key="2">
    <citation type="submission" date="2020-09" db="EMBL/GenBank/DDBJ databases">
        <authorList>
            <person name="Sun Q."/>
            <person name="Ohkuma M."/>
        </authorList>
    </citation>
    <scope>NUCLEOTIDE SEQUENCE</scope>
    <source>
        <strain evidence="3">JCM 4714</strain>
    </source>
</reference>
<feature type="transmembrane region" description="Helical" evidence="2">
    <location>
        <begin position="69"/>
        <end position="91"/>
    </location>
</feature>
<feature type="compositionally biased region" description="Pro residues" evidence="1">
    <location>
        <begin position="280"/>
        <end position="320"/>
    </location>
</feature>
<evidence type="ECO:0000313" key="3">
    <source>
        <dbReference type="EMBL" id="GHE12267.1"/>
    </source>
</evidence>
<protein>
    <submittedName>
        <fullName evidence="3">Uncharacterized protein</fullName>
    </submittedName>
</protein>
<dbReference type="Proteomes" id="UP000655443">
    <property type="component" value="Unassembled WGS sequence"/>
</dbReference>
<dbReference type="EMBL" id="BMVG01000032">
    <property type="protein sequence ID" value="GHE12267.1"/>
    <property type="molecule type" value="Genomic_DNA"/>
</dbReference>
<feature type="transmembrane region" description="Helical" evidence="2">
    <location>
        <begin position="181"/>
        <end position="201"/>
    </location>
</feature>
<evidence type="ECO:0000313" key="4">
    <source>
        <dbReference type="Proteomes" id="UP000655443"/>
    </source>
</evidence>
<sequence length="329" mass="35028">MEAKGQENYATGNRGAVTMDAMGTEGTAVGWAASGAVGPNAAYRNQTLQYGDVELAFDESVDFRTIKRLWFTAAVSATLVFAVVGALPALFAEDVDALRLGVLISFVVFWLTLLASGQTEPISEWKTLLEEKAAASSSAYAAIYGALSRRRIPVSAVPARIRSDITPEVVHNRLVIRSGRYVAYVTVFAYGTSLYVGWTMWRSRSGAVVIGHFLKDLVGSFMNRTGSVNQMLRTDRPRAMREAVHSAAREGVEIAIQGIEVPLASTFGQEVPIQDAPSAPTAPVPPTPPSPPAPAPSPGRMPGMPPVSPSVPPMTPPPQAPYTSGWNGS</sequence>
<comment type="caution">
    <text evidence="3">The sequence shown here is derived from an EMBL/GenBank/DDBJ whole genome shotgun (WGS) entry which is preliminary data.</text>
</comment>
<keyword evidence="2" id="KW-1133">Transmembrane helix</keyword>
<evidence type="ECO:0000256" key="2">
    <source>
        <dbReference type="SAM" id="Phobius"/>
    </source>
</evidence>
<evidence type="ECO:0000256" key="1">
    <source>
        <dbReference type="SAM" id="MobiDB-lite"/>
    </source>
</evidence>
<name>A0A919D825_9ACTN</name>
<keyword evidence="2" id="KW-0812">Transmembrane</keyword>